<evidence type="ECO:0000313" key="7">
    <source>
        <dbReference type="Proteomes" id="UP000176897"/>
    </source>
</evidence>
<feature type="domain" description="RsdA/BaiN/AoA(So)-like Rossmann fold-like" evidence="4">
    <location>
        <begin position="8"/>
        <end position="414"/>
    </location>
</feature>
<dbReference type="PANTHER" id="PTHR42887">
    <property type="entry name" value="OS12G0638800 PROTEIN"/>
    <property type="match status" value="1"/>
</dbReference>
<dbReference type="EMBL" id="MGEJ01000006">
    <property type="protein sequence ID" value="OGL81450.1"/>
    <property type="molecule type" value="Genomic_DNA"/>
</dbReference>
<dbReference type="Pfam" id="PF22780">
    <property type="entry name" value="HI0933_like_1st"/>
    <property type="match status" value="1"/>
</dbReference>
<keyword evidence="3" id="KW-0274">FAD</keyword>
<dbReference type="PRINTS" id="PR00411">
    <property type="entry name" value="PNDRDTASEI"/>
</dbReference>
<feature type="domain" description="RsdA/BaiN/AoA(So)-like insert" evidence="5">
    <location>
        <begin position="201"/>
        <end position="361"/>
    </location>
</feature>
<evidence type="ECO:0000259" key="5">
    <source>
        <dbReference type="Pfam" id="PF22780"/>
    </source>
</evidence>
<evidence type="ECO:0000256" key="2">
    <source>
        <dbReference type="ARBA" id="ARBA00022630"/>
    </source>
</evidence>
<evidence type="ECO:0000313" key="6">
    <source>
        <dbReference type="EMBL" id="OGL81450.1"/>
    </source>
</evidence>
<dbReference type="Gene3D" id="3.50.50.60">
    <property type="entry name" value="FAD/NAD(P)-binding domain"/>
    <property type="match status" value="1"/>
</dbReference>
<dbReference type="InterPro" id="IPR055178">
    <property type="entry name" value="RsdA/BaiN/AoA(So)-like_dom"/>
</dbReference>
<reference evidence="6 7" key="1">
    <citation type="journal article" date="2016" name="Nat. Commun.">
        <title>Thousands of microbial genomes shed light on interconnected biogeochemical processes in an aquifer system.</title>
        <authorList>
            <person name="Anantharaman K."/>
            <person name="Brown C.T."/>
            <person name="Hug L.A."/>
            <person name="Sharon I."/>
            <person name="Castelle C.J."/>
            <person name="Probst A.J."/>
            <person name="Thomas B.C."/>
            <person name="Singh A."/>
            <person name="Wilkins M.J."/>
            <person name="Karaoz U."/>
            <person name="Brodie E.L."/>
            <person name="Williams K.H."/>
            <person name="Hubbard S.S."/>
            <person name="Banfield J.F."/>
        </authorList>
    </citation>
    <scope>NUCLEOTIDE SEQUENCE [LARGE SCALE GENOMIC DNA]</scope>
</reference>
<dbReference type="STRING" id="1802401.A3B21_03390"/>
<dbReference type="InterPro" id="IPR057661">
    <property type="entry name" value="RsdA/BaiN/AoA(So)_Rossmann"/>
</dbReference>
<dbReference type="InterPro" id="IPR023166">
    <property type="entry name" value="BaiN-like_dom_sf"/>
</dbReference>
<sequence>MHDSTLWDVVVIGGGASGMMAAGRAAEMGRRVLLLEKNPMLEKKLLITGGGRCNVTNNKPEIRTMLGKYKGNDQFLFSAFSQFSVQDALDFFNRHGMGTIEEAEGRVFPVSNKAQSVWDVLVKYMKVGGVQVQTNAAVVGLSFDPATHYIIVQGKGEKKEIIAKSCIVATGGTSRPETGSTGEGFLWLKKFGHTIIENDFALVPIALTDLWAKNLGGVTLKDIKLTTFQNGQKQEAYKGKLLFTHFGISGPTVLNMSKAVGELLHYGEVVIALDLFPGTDDQELKARLQSLLITESNKKLKNTLSKLIPASLVSAVLTLGKVDGETVNHSVRREGRITLVALLKAIPLHVQGLLGASKAVVSSGGVALKEVNFKTMQSRLVPNLYLVGDVLNIDRPSGGYSLQLCWTTGYVAGSNS</sequence>
<protein>
    <recommendedName>
        <fullName evidence="8">Flavoprotein</fullName>
    </recommendedName>
</protein>
<comment type="caution">
    <text evidence="6">The sequence shown here is derived from an EMBL/GenBank/DDBJ whole genome shotgun (WGS) entry which is preliminary data.</text>
</comment>
<dbReference type="NCBIfam" id="TIGR00275">
    <property type="entry name" value="aminoacetone oxidase family FAD-binding enzyme"/>
    <property type="match status" value="1"/>
</dbReference>
<proteinExistence type="predicted"/>
<evidence type="ECO:0000259" key="4">
    <source>
        <dbReference type="Pfam" id="PF03486"/>
    </source>
</evidence>
<keyword evidence="2" id="KW-0285">Flavoprotein</keyword>
<name>A0A1F7UT24_9BACT</name>
<dbReference type="Gene3D" id="2.40.30.10">
    <property type="entry name" value="Translation factors"/>
    <property type="match status" value="1"/>
</dbReference>
<dbReference type="SUPFAM" id="SSF160996">
    <property type="entry name" value="HI0933 insert domain-like"/>
    <property type="match status" value="1"/>
</dbReference>
<dbReference type="Proteomes" id="UP000176897">
    <property type="component" value="Unassembled WGS sequence"/>
</dbReference>
<dbReference type="Gene3D" id="1.10.8.260">
    <property type="entry name" value="HI0933 insert domain-like"/>
    <property type="match status" value="1"/>
</dbReference>
<accession>A0A1F7UT24</accession>
<dbReference type="Pfam" id="PF03486">
    <property type="entry name" value="HI0933_like"/>
    <property type="match status" value="1"/>
</dbReference>
<dbReference type="PRINTS" id="PR00368">
    <property type="entry name" value="FADPNR"/>
</dbReference>
<evidence type="ECO:0000256" key="1">
    <source>
        <dbReference type="ARBA" id="ARBA00001974"/>
    </source>
</evidence>
<dbReference type="InterPro" id="IPR004792">
    <property type="entry name" value="BaiN-like"/>
</dbReference>
<evidence type="ECO:0000256" key="3">
    <source>
        <dbReference type="ARBA" id="ARBA00022827"/>
    </source>
</evidence>
<gene>
    <name evidence="6" type="ORF">A3B21_03390</name>
</gene>
<organism evidence="6 7">
    <name type="scientific">Candidatus Uhrbacteria bacterium RIFCSPLOWO2_01_FULL_47_24</name>
    <dbReference type="NCBI Taxonomy" id="1802401"/>
    <lineage>
        <taxon>Bacteria</taxon>
        <taxon>Candidatus Uhriibacteriota</taxon>
    </lineage>
</organism>
<dbReference type="PANTHER" id="PTHR42887:SF2">
    <property type="entry name" value="OS12G0638800 PROTEIN"/>
    <property type="match status" value="1"/>
</dbReference>
<dbReference type="InterPro" id="IPR036188">
    <property type="entry name" value="FAD/NAD-bd_sf"/>
</dbReference>
<dbReference type="SUPFAM" id="SSF51905">
    <property type="entry name" value="FAD/NAD(P)-binding domain"/>
    <property type="match status" value="1"/>
</dbReference>
<dbReference type="AlphaFoldDB" id="A0A1F7UT24"/>
<evidence type="ECO:0008006" key="8">
    <source>
        <dbReference type="Google" id="ProtNLM"/>
    </source>
</evidence>
<comment type="cofactor">
    <cofactor evidence="1">
        <name>FAD</name>
        <dbReference type="ChEBI" id="CHEBI:57692"/>
    </cofactor>
</comment>